<organism evidence="5 6">
    <name type="scientific">Colocasia esculenta</name>
    <name type="common">Wild taro</name>
    <name type="synonym">Arum esculentum</name>
    <dbReference type="NCBI Taxonomy" id="4460"/>
    <lineage>
        <taxon>Eukaryota</taxon>
        <taxon>Viridiplantae</taxon>
        <taxon>Streptophyta</taxon>
        <taxon>Embryophyta</taxon>
        <taxon>Tracheophyta</taxon>
        <taxon>Spermatophyta</taxon>
        <taxon>Magnoliopsida</taxon>
        <taxon>Liliopsida</taxon>
        <taxon>Araceae</taxon>
        <taxon>Aroideae</taxon>
        <taxon>Colocasieae</taxon>
        <taxon>Colocasia</taxon>
    </lineage>
</organism>
<evidence type="ECO:0000256" key="4">
    <source>
        <dbReference type="SAM" id="SignalP"/>
    </source>
</evidence>
<dbReference type="AlphaFoldDB" id="A0A843UQ19"/>
<dbReference type="InterPro" id="IPR003690">
    <property type="entry name" value="MTERF"/>
</dbReference>
<evidence type="ECO:0000256" key="1">
    <source>
        <dbReference type="ARBA" id="ARBA00007692"/>
    </source>
</evidence>
<sequence length="379" mass="41830">MIGGRAARSLFCSPSILAFFSSVSADASAPIHVLRHSLLRSAAAGAEEESAVPTARGGAVGVLHAWGCSDEEVALIMARQPSIARMDPGSLQSKLQVLRRVGLDGPDLVRIVSCRPRFLAGKIGNGLDARIDFLSTLFQSKGELLRAVSRNPSLLSYDVDRTMRPCVALYEEVGVERRDLGKVLLSRPTVICRSVLDDEKRELIRRTGLPHNAATYKYAVSVLAISHLETIREKLANLEKFGFSADQVLGLFGRTPNLLTLSVEKVQRNMTYVVGTMKLPATTILEQPFLVFANLETVLKPRFLVGGKLQEMGLEPQVKGRLLIRALRMTEERFLKHFVDCHERKVAQRLRAYYLGVKGVKRLAEASKSAAAHRRGFPF</sequence>
<dbReference type="OrthoDB" id="776974at2759"/>
<accession>A0A843UQ19</accession>
<dbReference type="PANTHER" id="PTHR13068">
    <property type="entry name" value="CGI-12 PROTEIN-RELATED"/>
    <property type="match status" value="1"/>
</dbReference>
<dbReference type="Gene3D" id="1.25.70.10">
    <property type="entry name" value="Transcription termination factor 3, mitochondrial"/>
    <property type="match status" value="1"/>
</dbReference>
<name>A0A843UQ19_COLES</name>
<keyword evidence="6" id="KW-1185">Reference proteome</keyword>
<proteinExistence type="inferred from homology"/>
<dbReference type="GO" id="GO:0003676">
    <property type="term" value="F:nucleic acid binding"/>
    <property type="evidence" value="ECO:0007669"/>
    <property type="project" value="InterPro"/>
</dbReference>
<dbReference type="EMBL" id="NMUH01000841">
    <property type="protein sequence ID" value="MQL85645.1"/>
    <property type="molecule type" value="Genomic_DNA"/>
</dbReference>
<protein>
    <submittedName>
        <fullName evidence="5">Uncharacterized protein</fullName>
    </submittedName>
</protein>
<comment type="caution">
    <text evidence="5">The sequence shown here is derived from an EMBL/GenBank/DDBJ whole genome shotgun (WGS) entry which is preliminary data.</text>
</comment>
<dbReference type="PANTHER" id="PTHR13068:SF223">
    <property type="entry name" value="MITOCHONDRIAL TRANSCRIPTION TERMINATION FACTOR FAMILY PROTEIN"/>
    <property type="match status" value="1"/>
</dbReference>
<keyword evidence="4" id="KW-0732">Signal</keyword>
<keyword evidence="2" id="KW-0806">Transcription termination</keyword>
<comment type="similarity">
    <text evidence="1">Belongs to the mTERF family.</text>
</comment>
<dbReference type="Proteomes" id="UP000652761">
    <property type="component" value="Unassembled WGS sequence"/>
</dbReference>
<keyword evidence="3" id="KW-0809">Transit peptide</keyword>
<dbReference type="SMART" id="SM00733">
    <property type="entry name" value="Mterf"/>
    <property type="match status" value="6"/>
</dbReference>
<gene>
    <name evidence="5" type="ORF">Taro_018186</name>
</gene>
<dbReference type="InterPro" id="IPR038538">
    <property type="entry name" value="MTERF_sf"/>
</dbReference>
<dbReference type="FunFam" id="1.25.70.10:FF:000026">
    <property type="entry name" value="Mitochondrial transcription termination factor family protein"/>
    <property type="match status" value="1"/>
</dbReference>
<dbReference type="Pfam" id="PF02536">
    <property type="entry name" value="mTERF"/>
    <property type="match status" value="1"/>
</dbReference>
<evidence type="ECO:0000313" key="5">
    <source>
        <dbReference type="EMBL" id="MQL85645.1"/>
    </source>
</evidence>
<dbReference type="GO" id="GO:0006353">
    <property type="term" value="P:DNA-templated transcription termination"/>
    <property type="evidence" value="ECO:0007669"/>
    <property type="project" value="UniProtKB-KW"/>
</dbReference>
<evidence type="ECO:0000256" key="2">
    <source>
        <dbReference type="ARBA" id="ARBA00022472"/>
    </source>
</evidence>
<keyword evidence="2" id="KW-0804">Transcription</keyword>
<reference evidence="5" key="1">
    <citation type="submission" date="2017-07" db="EMBL/GenBank/DDBJ databases">
        <title>Taro Niue Genome Assembly and Annotation.</title>
        <authorList>
            <person name="Atibalentja N."/>
            <person name="Keating K."/>
            <person name="Fields C.J."/>
        </authorList>
    </citation>
    <scope>NUCLEOTIDE SEQUENCE</scope>
    <source>
        <strain evidence="5">Niue_2</strain>
        <tissue evidence="5">Leaf</tissue>
    </source>
</reference>
<evidence type="ECO:0000313" key="6">
    <source>
        <dbReference type="Proteomes" id="UP000652761"/>
    </source>
</evidence>
<evidence type="ECO:0000256" key="3">
    <source>
        <dbReference type="ARBA" id="ARBA00022946"/>
    </source>
</evidence>
<feature type="chain" id="PRO_5032775194" evidence="4">
    <location>
        <begin position="26"/>
        <end position="379"/>
    </location>
</feature>
<keyword evidence="2" id="KW-0805">Transcription regulation</keyword>
<feature type="signal peptide" evidence="4">
    <location>
        <begin position="1"/>
        <end position="25"/>
    </location>
</feature>